<evidence type="ECO:0000256" key="1">
    <source>
        <dbReference type="ARBA" id="ARBA00004651"/>
    </source>
</evidence>
<feature type="transmembrane region" description="Helical" evidence="6">
    <location>
        <begin position="394"/>
        <end position="416"/>
    </location>
</feature>
<dbReference type="GO" id="GO:0005886">
    <property type="term" value="C:plasma membrane"/>
    <property type="evidence" value="ECO:0007669"/>
    <property type="project" value="UniProtKB-SubCell"/>
</dbReference>
<keyword evidence="5 6" id="KW-0472">Membrane</keyword>
<feature type="transmembrane region" description="Helical" evidence="6">
    <location>
        <begin position="21"/>
        <end position="38"/>
    </location>
</feature>
<gene>
    <name evidence="7" type="ORF">PIGHUM_03508</name>
</gene>
<evidence type="ECO:0000313" key="7">
    <source>
        <dbReference type="EMBL" id="VCU71424.1"/>
    </source>
</evidence>
<organism evidence="7 8">
    <name type="scientific">Pigmentiphaga humi</name>
    <dbReference type="NCBI Taxonomy" id="2478468"/>
    <lineage>
        <taxon>Bacteria</taxon>
        <taxon>Pseudomonadati</taxon>
        <taxon>Pseudomonadota</taxon>
        <taxon>Betaproteobacteria</taxon>
        <taxon>Burkholderiales</taxon>
        <taxon>Alcaligenaceae</taxon>
        <taxon>Pigmentiphaga</taxon>
    </lineage>
</organism>
<keyword evidence="3 6" id="KW-0812">Transmembrane</keyword>
<keyword evidence="8" id="KW-1185">Reference proteome</keyword>
<accession>A0A3P4B548</accession>
<dbReference type="EMBL" id="UWPJ01000026">
    <property type="protein sequence ID" value="VCU71424.1"/>
    <property type="molecule type" value="Genomic_DNA"/>
</dbReference>
<feature type="transmembrane region" description="Helical" evidence="6">
    <location>
        <begin position="156"/>
        <end position="175"/>
    </location>
</feature>
<dbReference type="PANTHER" id="PTHR30250">
    <property type="entry name" value="PST FAMILY PREDICTED COLANIC ACID TRANSPORTER"/>
    <property type="match status" value="1"/>
</dbReference>
<comment type="subcellular location">
    <subcellularLocation>
        <location evidence="1">Cell membrane</location>
        <topology evidence="1">Multi-pass membrane protein</topology>
    </subcellularLocation>
</comment>
<feature type="transmembrane region" description="Helical" evidence="6">
    <location>
        <begin position="263"/>
        <end position="281"/>
    </location>
</feature>
<dbReference type="InterPro" id="IPR050833">
    <property type="entry name" value="Poly_Biosynth_Transport"/>
</dbReference>
<keyword evidence="4 6" id="KW-1133">Transmembrane helix</keyword>
<evidence type="ECO:0000313" key="8">
    <source>
        <dbReference type="Proteomes" id="UP000277294"/>
    </source>
</evidence>
<feature type="transmembrane region" description="Helical" evidence="6">
    <location>
        <begin position="337"/>
        <end position="356"/>
    </location>
</feature>
<evidence type="ECO:0000256" key="5">
    <source>
        <dbReference type="ARBA" id="ARBA00023136"/>
    </source>
</evidence>
<feature type="transmembrane region" description="Helical" evidence="6">
    <location>
        <begin position="302"/>
        <end position="325"/>
    </location>
</feature>
<feature type="transmembrane region" description="Helical" evidence="6">
    <location>
        <begin position="228"/>
        <end position="251"/>
    </location>
</feature>
<proteinExistence type="predicted"/>
<evidence type="ECO:0000256" key="3">
    <source>
        <dbReference type="ARBA" id="ARBA00022692"/>
    </source>
</evidence>
<evidence type="ECO:0000256" key="6">
    <source>
        <dbReference type="SAM" id="Phobius"/>
    </source>
</evidence>
<reference evidence="7 8" key="1">
    <citation type="submission" date="2018-10" db="EMBL/GenBank/DDBJ databases">
        <authorList>
            <person name="Criscuolo A."/>
        </authorList>
    </citation>
    <scope>NUCLEOTIDE SEQUENCE [LARGE SCALE GENOMIC DNA]</scope>
    <source>
        <strain evidence="7">DnA1</strain>
    </source>
</reference>
<sequence>MNRKFARSLQGQAALSIFDQAWLSMLNLVLGLVLIRMASKDAYGMYSQLYVIGLFVTSVIEAVIVNPMVNVLAGRQGQAAAPVIEILRRHQGKLSTVLAIVMGIACSAVAYSTGHGSPVALGVVFTLFLKGNALREYARSVSFVAGQPARVLKMDLAYGLCAGGGLALLAVAGSLGPGGGFPIEGVFACLALANLAALAFGPRRPRDLAIDPAHYVQIVREAWKRGRLGLPGAVLAWIVNYSYLYLAAFWLGAQATAELNASRILLVPISLLVVAWSRVARPAMGNMIARDATVELRRLLRFSLLALLLLTAVYVAVLWLGLPWLQAHLLGEKYDHAGALVPIWSLYFAINAARWVGTVALMGRDRYGFMLVESVISFAVMVVALAMAMPLYGVVGALLALIVVEFLSLLMTWGIYVRA</sequence>
<feature type="transmembrane region" description="Helical" evidence="6">
    <location>
        <begin position="368"/>
        <end position="388"/>
    </location>
</feature>
<evidence type="ECO:0000256" key="4">
    <source>
        <dbReference type="ARBA" id="ARBA00022989"/>
    </source>
</evidence>
<dbReference type="OrthoDB" id="7056654at2"/>
<keyword evidence="2" id="KW-1003">Cell membrane</keyword>
<dbReference type="Proteomes" id="UP000277294">
    <property type="component" value="Unassembled WGS sequence"/>
</dbReference>
<feature type="transmembrane region" description="Helical" evidence="6">
    <location>
        <begin position="94"/>
        <end position="112"/>
    </location>
</feature>
<name>A0A3P4B548_9BURK</name>
<feature type="transmembrane region" description="Helical" evidence="6">
    <location>
        <begin position="50"/>
        <end position="73"/>
    </location>
</feature>
<dbReference type="AlphaFoldDB" id="A0A3P4B548"/>
<protein>
    <recommendedName>
        <fullName evidence="9">Polysaccharide biosynthesis protein</fullName>
    </recommendedName>
</protein>
<evidence type="ECO:0000256" key="2">
    <source>
        <dbReference type="ARBA" id="ARBA00022475"/>
    </source>
</evidence>
<dbReference type="PANTHER" id="PTHR30250:SF11">
    <property type="entry name" value="O-ANTIGEN TRANSPORTER-RELATED"/>
    <property type="match status" value="1"/>
</dbReference>
<dbReference type="RefSeq" id="WP_124080953.1">
    <property type="nucleotide sequence ID" value="NZ_UWPJ01000026.1"/>
</dbReference>
<feature type="transmembrane region" description="Helical" evidence="6">
    <location>
        <begin position="181"/>
        <end position="200"/>
    </location>
</feature>
<evidence type="ECO:0008006" key="9">
    <source>
        <dbReference type="Google" id="ProtNLM"/>
    </source>
</evidence>
<feature type="transmembrane region" description="Helical" evidence="6">
    <location>
        <begin position="118"/>
        <end position="135"/>
    </location>
</feature>